<reference evidence="10 11" key="1">
    <citation type="submission" date="2018-06" db="EMBL/GenBank/DDBJ databases">
        <authorList>
            <consortium name="Pathogen Informatics"/>
            <person name="Doyle S."/>
        </authorList>
    </citation>
    <scope>NUCLEOTIDE SEQUENCE [LARGE SCALE GENOMIC DNA]</scope>
    <source>
        <strain evidence="10 11">NCTC12410</strain>
    </source>
</reference>
<accession>A0A377J2W9</accession>
<evidence type="ECO:0000256" key="6">
    <source>
        <dbReference type="PIRSR" id="PIRSR000524-50"/>
    </source>
</evidence>
<dbReference type="PANTHER" id="PTHR42778:SF1">
    <property type="entry name" value="2-AMINOETHYLPHOSPHONATE--PYRUVATE TRANSAMINASE"/>
    <property type="match status" value="1"/>
</dbReference>
<dbReference type="InterPro" id="IPR015422">
    <property type="entry name" value="PyrdxlP-dep_Trfase_small"/>
</dbReference>
<comment type="similarity">
    <text evidence="7">Belongs to the class-V pyridoxal-phosphate-dependent aminotransferase family.</text>
</comment>
<keyword evidence="4 6" id="KW-0663">Pyridoxal phosphate</keyword>
<dbReference type="PIRSF" id="PIRSF000524">
    <property type="entry name" value="SPT"/>
    <property type="match status" value="1"/>
</dbReference>
<dbReference type="GO" id="GO:0008483">
    <property type="term" value="F:transaminase activity"/>
    <property type="evidence" value="ECO:0007669"/>
    <property type="project" value="UniProtKB-KW"/>
</dbReference>
<dbReference type="Gene3D" id="3.90.1150.10">
    <property type="entry name" value="Aspartate Aminotransferase, domain 1"/>
    <property type="match status" value="1"/>
</dbReference>
<dbReference type="PROSITE" id="PS00595">
    <property type="entry name" value="AA_TRANSFER_CLASS_5"/>
    <property type="match status" value="1"/>
</dbReference>
<organism evidence="10 11">
    <name type="scientific">Helicobacter canis</name>
    <dbReference type="NCBI Taxonomy" id="29419"/>
    <lineage>
        <taxon>Bacteria</taxon>
        <taxon>Pseudomonadati</taxon>
        <taxon>Campylobacterota</taxon>
        <taxon>Epsilonproteobacteria</taxon>
        <taxon>Campylobacterales</taxon>
        <taxon>Helicobacteraceae</taxon>
        <taxon>Helicobacter</taxon>
    </lineage>
</organism>
<protein>
    <submittedName>
        <fullName evidence="10">Aminotransferase</fullName>
        <ecNumber evidence="10">1.12.-.-</ecNumber>
        <ecNumber evidence="10">2.6.1.-</ecNumber>
    </submittedName>
</protein>
<dbReference type="Gene3D" id="3.40.640.10">
    <property type="entry name" value="Type I PLP-dependent aspartate aminotransferase-like (Major domain)"/>
    <property type="match status" value="1"/>
</dbReference>
<proteinExistence type="inferred from homology"/>
<feature type="binding site" evidence="5">
    <location>
        <position position="348"/>
    </location>
    <ligand>
        <name>substrate</name>
    </ligand>
</feature>
<keyword evidence="2 10" id="KW-0032">Aminotransferase</keyword>
<evidence type="ECO:0000259" key="9">
    <source>
        <dbReference type="Pfam" id="PF00266"/>
    </source>
</evidence>
<dbReference type="GO" id="GO:0016491">
    <property type="term" value="F:oxidoreductase activity"/>
    <property type="evidence" value="ECO:0007669"/>
    <property type="project" value="UniProtKB-KW"/>
</dbReference>
<dbReference type="Proteomes" id="UP000254841">
    <property type="component" value="Unassembled WGS sequence"/>
</dbReference>
<dbReference type="EC" id="1.12.-.-" evidence="10"/>
<dbReference type="PANTHER" id="PTHR42778">
    <property type="entry name" value="2-AMINOETHYLPHOSPHONATE--PYRUVATE TRANSAMINASE"/>
    <property type="match status" value="1"/>
</dbReference>
<dbReference type="InterPro" id="IPR024169">
    <property type="entry name" value="SP_NH2Trfase/AEP_transaminase"/>
</dbReference>
<dbReference type="SUPFAM" id="SSF53383">
    <property type="entry name" value="PLP-dependent transferases"/>
    <property type="match status" value="1"/>
</dbReference>
<name>A0A377J2W9_9HELI</name>
<evidence type="ECO:0000256" key="3">
    <source>
        <dbReference type="ARBA" id="ARBA00022679"/>
    </source>
</evidence>
<dbReference type="InterPro" id="IPR015421">
    <property type="entry name" value="PyrdxlP-dep_Trfase_major"/>
</dbReference>
<dbReference type="InterPro" id="IPR020578">
    <property type="entry name" value="Aminotrans_V_PyrdxlP_BS"/>
</dbReference>
<evidence type="ECO:0000256" key="7">
    <source>
        <dbReference type="RuleBase" id="RU004075"/>
    </source>
</evidence>
<sequence length="397" mass="42952">MLLFTPGPTPTPESIRHAMATPTLHHRTKEFESIFAKARLGLQAMLNMEEVLLLASSGTGAMEASVLQFCHSKLLSISCGKFGQRWGKIALANNLPHTELATEWDTPISVQEVLEALQSDPSIDTLALQVCESAGGLRLPLEQIAREVKTYRQDIIIIADAITAMGVEPLDTTHIDVLIGGSQKAFMLPPGMSIVGLSQRALEALENRPTHRGGLYFHFLTERKNQRKNTTAWTAPTTLITGLVRYFEIVQALASSNLDSALESTFAQELDPALLQQGFAKAYTHTKALALATREAIAALGLSLYPKSPALAMSAIAHAKAAEIRASMKALGVNVAAGQDHIKDSIFRINHMGLIHIYEASYVINALELSLDTLGLRSFDGVGNASFFASLQAQKAL</sequence>
<comment type="cofactor">
    <cofactor evidence="1 6 8">
        <name>pyridoxal 5'-phosphate</name>
        <dbReference type="ChEBI" id="CHEBI:597326"/>
    </cofactor>
</comment>
<dbReference type="RefSeq" id="WP_115011104.1">
    <property type="nucleotide sequence ID" value="NZ_UGHV01000001.1"/>
</dbReference>
<dbReference type="InterPro" id="IPR000192">
    <property type="entry name" value="Aminotrans_V_dom"/>
</dbReference>
<evidence type="ECO:0000256" key="1">
    <source>
        <dbReference type="ARBA" id="ARBA00001933"/>
    </source>
</evidence>
<dbReference type="InterPro" id="IPR015424">
    <property type="entry name" value="PyrdxlP-dep_Trfase"/>
</dbReference>
<dbReference type="AlphaFoldDB" id="A0A377J2W9"/>
<gene>
    <name evidence="10" type="ORF">NCTC12410_00617</name>
</gene>
<dbReference type="EMBL" id="UGHV01000001">
    <property type="protein sequence ID" value="STO96800.1"/>
    <property type="molecule type" value="Genomic_DNA"/>
</dbReference>
<dbReference type="Pfam" id="PF00266">
    <property type="entry name" value="Aminotran_5"/>
    <property type="match status" value="1"/>
</dbReference>
<evidence type="ECO:0000256" key="4">
    <source>
        <dbReference type="ARBA" id="ARBA00022898"/>
    </source>
</evidence>
<evidence type="ECO:0000256" key="2">
    <source>
        <dbReference type="ARBA" id="ARBA00022576"/>
    </source>
</evidence>
<dbReference type="EC" id="2.6.1.-" evidence="10"/>
<feature type="modified residue" description="N6-(pyridoxal phosphate)lysine" evidence="6">
    <location>
        <position position="184"/>
    </location>
</feature>
<keyword evidence="3 10" id="KW-0808">Transferase</keyword>
<dbReference type="OrthoDB" id="9766472at2"/>
<feature type="domain" description="Aminotransferase class V" evidence="9">
    <location>
        <begin position="21"/>
        <end position="288"/>
    </location>
</feature>
<evidence type="ECO:0000256" key="5">
    <source>
        <dbReference type="PIRSR" id="PIRSR000524-1"/>
    </source>
</evidence>
<evidence type="ECO:0000256" key="8">
    <source>
        <dbReference type="RuleBase" id="RU004504"/>
    </source>
</evidence>
<keyword evidence="10" id="KW-0560">Oxidoreductase</keyword>
<evidence type="ECO:0000313" key="11">
    <source>
        <dbReference type="Proteomes" id="UP000254841"/>
    </source>
</evidence>
<evidence type="ECO:0000313" key="10">
    <source>
        <dbReference type="EMBL" id="STO96800.1"/>
    </source>
</evidence>